<dbReference type="Proteomes" id="UP000762676">
    <property type="component" value="Unassembled WGS sequence"/>
</dbReference>
<name>A0AAV4ITU3_9GAST</name>
<dbReference type="AlphaFoldDB" id="A0AAV4ITU3"/>
<protein>
    <submittedName>
        <fullName evidence="1">Uncharacterized protein</fullName>
    </submittedName>
</protein>
<proteinExistence type="predicted"/>
<dbReference type="EMBL" id="BMAT01013402">
    <property type="protein sequence ID" value="GFS12446.1"/>
    <property type="molecule type" value="Genomic_DNA"/>
</dbReference>
<evidence type="ECO:0000313" key="1">
    <source>
        <dbReference type="EMBL" id="GFS12446.1"/>
    </source>
</evidence>
<keyword evidence="2" id="KW-1185">Reference proteome</keyword>
<evidence type="ECO:0000313" key="2">
    <source>
        <dbReference type="Proteomes" id="UP000762676"/>
    </source>
</evidence>
<sequence length="87" mass="9853">MWAKNLVNVSASRQVAMNSHKWSLTSGCNSSPHHQTSTIKCSGLTERLRNESFIYSPEYAFSPILTFQKKLGFIGKHVVIPYLTRPK</sequence>
<gene>
    <name evidence="1" type="ORF">ElyMa_006697800</name>
</gene>
<accession>A0AAV4ITU3</accession>
<reference evidence="1 2" key="1">
    <citation type="journal article" date="2021" name="Elife">
        <title>Chloroplast acquisition without the gene transfer in kleptoplastic sea slugs, Plakobranchus ocellatus.</title>
        <authorList>
            <person name="Maeda T."/>
            <person name="Takahashi S."/>
            <person name="Yoshida T."/>
            <person name="Shimamura S."/>
            <person name="Takaki Y."/>
            <person name="Nagai Y."/>
            <person name="Toyoda A."/>
            <person name="Suzuki Y."/>
            <person name="Arimoto A."/>
            <person name="Ishii H."/>
            <person name="Satoh N."/>
            <person name="Nishiyama T."/>
            <person name="Hasebe M."/>
            <person name="Maruyama T."/>
            <person name="Minagawa J."/>
            <person name="Obokata J."/>
            <person name="Shigenobu S."/>
        </authorList>
    </citation>
    <scope>NUCLEOTIDE SEQUENCE [LARGE SCALE GENOMIC DNA]</scope>
</reference>
<comment type="caution">
    <text evidence="1">The sequence shown here is derived from an EMBL/GenBank/DDBJ whole genome shotgun (WGS) entry which is preliminary data.</text>
</comment>
<organism evidence="1 2">
    <name type="scientific">Elysia marginata</name>
    <dbReference type="NCBI Taxonomy" id="1093978"/>
    <lineage>
        <taxon>Eukaryota</taxon>
        <taxon>Metazoa</taxon>
        <taxon>Spiralia</taxon>
        <taxon>Lophotrochozoa</taxon>
        <taxon>Mollusca</taxon>
        <taxon>Gastropoda</taxon>
        <taxon>Heterobranchia</taxon>
        <taxon>Euthyneura</taxon>
        <taxon>Panpulmonata</taxon>
        <taxon>Sacoglossa</taxon>
        <taxon>Placobranchoidea</taxon>
        <taxon>Plakobranchidae</taxon>
        <taxon>Elysia</taxon>
    </lineage>
</organism>